<evidence type="ECO:0000313" key="3">
    <source>
        <dbReference type="Proteomes" id="UP000410492"/>
    </source>
</evidence>
<feature type="compositionally biased region" description="Basic and acidic residues" evidence="1">
    <location>
        <begin position="1"/>
        <end position="14"/>
    </location>
</feature>
<dbReference type="AlphaFoldDB" id="A0A653BMU2"/>
<dbReference type="EMBL" id="CAACVG010002810">
    <property type="protein sequence ID" value="VEN36923.1"/>
    <property type="molecule type" value="Genomic_DNA"/>
</dbReference>
<organism evidence="2 3">
    <name type="scientific">Callosobruchus maculatus</name>
    <name type="common">Southern cowpea weevil</name>
    <name type="synonym">Pulse bruchid</name>
    <dbReference type="NCBI Taxonomy" id="64391"/>
    <lineage>
        <taxon>Eukaryota</taxon>
        <taxon>Metazoa</taxon>
        <taxon>Ecdysozoa</taxon>
        <taxon>Arthropoda</taxon>
        <taxon>Hexapoda</taxon>
        <taxon>Insecta</taxon>
        <taxon>Pterygota</taxon>
        <taxon>Neoptera</taxon>
        <taxon>Endopterygota</taxon>
        <taxon>Coleoptera</taxon>
        <taxon>Polyphaga</taxon>
        <taxon>Cucujiformia</taxon>
        <taxon>Chrysomeloidea</taxon>
        <taxon>Chrysomelidae</taxon>
        <taxon>Bruchinae</taxon>
        <taxon>Bruchini</taxon>
        <taxon>Callosobruchus</taxon>
    </lineage>
</organism>
<name>A0A653BMU2_CALMS</name>
<keyword evidence="3" id="KW-1185">Reference proteome</keyword>
<sequence length="98" mass="10575">MKETAGQTMRKDVQTDPELSAQTKSATVIPTATTEGTKGTAPHANVRLVNSNATSEDAFRSINSAMENQTALTFQTNRIVKDNAPAMNSDATQDNVYR</sequence>
<feature type="region of interest" description="Disordered" evidence="1">
    <location>
        <begin position="1"/>
        <end position="40"/>
    </location>
</feature>
<dbReference type="OrthoDB" id="2019384at2759"/>
<accession>A0A653BMU2</accession>
<reference evidence="2 3" key="1">
    <citation type="submission" date="2019-01" db="EMBL/GenBank/DDBJ databases">
        <authorList>
            <person name="Sayadi A."/>
        </authorList>
    </citation>
    <scope>NUCLEOTIDE SEQUENCE [LARGE SCALE GENOMIC DNA]</scope>
</reference>
<feature type="compositionally biased region" description="Polar residues" evidence="1">
    <location>
        <begin position="20"/>
        <end position="37"/>
    </location>
</feature>
<evidence type="ECO:0000313" key="2">
    <source>
        <dbReference type="EMBL" id="VEN36923.1"/>
    </source>
</evidence>
<dbReference type="Proteomes" id="UP000410492">
    <property type="component" value="Unassembled WGS sequence"/>
</dbReference>
<evidence type="ECO:0000256" key="1">
    <source>
        <dbReference type="SAM" id="MobiDB-lite"/>
    </source>
</evidence>
<proteinExistence type="predicted"/>
<gene>
    <name evidence="2" type="ORF">CALMAC_LOCUS2348</name>
</gene>
<protein>
    <submittedName>
        <fullName evidence="2">Uncharacterized protein</fullName>
    </submittedName>
</protein>